<dbReference type="GO" id="GO:0003676">
    <property type="term" value="F:nucleic acid binding"/>
    <property type="evidence" value="ECO:0007669"/>
    <property type="project" value="InterPro"/>
</dbReference>
<evidence type="ECO:0000259" key="1">
    <source>
        <dbReference type="PROSITE" id="PS50994"/>
    </source>
</evidence>
<reference evidence="2" key="1">
    <citation type="submission" date="2018-11" db="EMBL/GenBank/DDBJ databases">
        <authorList>
            <person name="Grassa J C."/>
        </authorList>
    </citation>
    <scope>NUCLEOTIDE SEQUENCE [LARGE SCALE GENOMIC DNA]</scope>
</reference>
<name>A0A803P5E7_CANSA</name>
<dbReference type="PROSITE" id="PS50994">
    <property type="entry name" value="INTEGRASE"/>
    <property type="match status" value="1"/>
</dbReference>
<dbReference type="InterPro" id="IPR036397">
    <property type="entry name" value="RNaseH_sf"/>
</dbReference>
<proteinExistence type="predicted"/>
<reference evidence="2" key="2">
    <citation type="submission" date="2021-03" db="UniProtKB">
        <authorList>
            <consortium name="EnsemblPlants"/>
        </authorList>
    </citation>
    <scope>IDENTIFICATION</scope>
</reference>
<dbReference type="Gramene" id="evm.model.03.1471">
    <property type="protein sequence ID" value="cds.evm.model.03.1471"/>
    <property type="gene ID" value="evm.TU.03.1471"/>
</dbReference>
<dbReference type="Proteomes" id="UP000596661">
    <property type="component" value="Chromosome 3"/>
</dbReference>
<dbReference type="PANTHER" id="PTHR37984">
    <property type="entry name" value="PROTEIN CBG26694"/>
    <property type="match status" value="1"/>
</dbReference>
<dbReference type="EnsemblPlants" id="evm.model.03.1471">
    <property type="protein sequence ID" value="cds.evm.model.03.1471"/>
    <property type="gene ID" value="evm.TU.03.1471"/>
</dbReference>
<organism evidence="2 3">
    <name type="scientific">Cannabis sativa</name>
    <name type="common">Hemp</name>
    <name type="synonym">Marijuana</name>
    <dbReference type="NCBI Taxonomy" id="3483"/>
    <lineage>
        <taxon>Eukaryota</taxon>
        <taxon>Viridiplantae</taxon>
        <taxon>Streptophyta</taxon>
        <taxon>Embryophyta</taxon>
        <taxon>Tracheophyta</taxon>
        <taxon>Spermatophyta</taxon>
        <taxon>Magnoliopsida</taxon>
        <taxon>eudicotyledons</taxon>
        <taxon>Gunneridae</taxon>
        <taxon>Pentapetalae</taxon>
        <taxon>rosids</taxon>
        <taxon>fabids</taxon>
        <taxon>Rosales</taxon>
        <taxon>Cannabaceae</taxon>
        <taxon>Cannabis</taxon>
    </lineage>
</organism>
<protein>
    <recommendedName>
        <fullName evidence="1">Integrase catalytic domain-containing protein</fullName>
    </recommendedName>
</protein>
<dbReference type="InterPro" id="IPR050951">
    <property type="entry name" value="Retrovirus_Pol_polyprotein"/>
</dbReference>
<dbReference type="AlphaFoldDB" id="A0A803P5E7"/>
<dbReference type="InterPro" id="IPR012337">
    <property type="entry name" value="RNaseH-like_sf"/>
</dbReference>
<dbReference type="Gene3D" id="3.30.420.10">
    <property type="entry name" value="Ribonuclease H-like superfamily/Ribonuclease H"/>
    <property type="match status" value="1"/>
</dbReference>
<evidence type="ECO:0000313" key="2">
    <source>
        <dbReference type="EnsemblPlants" id="cds.evm.model.03.1471"/>
    </source>
</evidence>
<evidence type="ECO:0000313" key="3">
    <source>
        <dbReference type="Proteomes" id="UP000596661"/>
    </source>
</evidence>
<dbReference type="PANTHER" id="PTHR37984:SF5">
    <property type="entry name" value="PROTEIN NYNRIN-LIKE"/>
    <property type="match status" value="1"/>
</dbReference>
<dbReference type="GO" id="GO:0015074">
    <property type="term" value="P:DNA integration"/>
    <property type="evidence" value="ECO:0007669"/>
    <property type="project" value="InterPro"/>
</dbReference>
<keyword evidence="3" id="KW-1185">Reference proteome</keyword>
<sequence length="161" mass="18222">MIAGSQLAKERPHIQTQSFQEDLSSRLFLAYHEEGCIEYVHKCKQCQRYSKVPRALPMEITLKSSLGIDLVGSLPTGKGGVKFAIVAVDYFTKWVEAEPMNIVTSKKALYFIIENIVCRYKLPHKIVSNYGKQFDSDPFTEFCTKHGTIKSFSIVARPQAN</sequence>
<dbReference type="EMBL" id="UZAU01000311">
    <property type="status" value="NOT_ANNOTATED_CDS"/>
    <property type="molecule type" value="Genomic_DNA"/>
</dbReference>
<dbReference type="InterPro" id="IPR001584">
    <property type="entry name" value="Integrase_cat-core"/>
</dbReference>
<accession>A0A803P5E7</accession>
<dbReference type="SUPFAM" id="SSF53098">
    <property type="entry name" value="Ribonuclease H-like"/>
    <property type="match status" value="1"/>
</dbReference>
<dbReference type="OMA" id="AYHEEGC"/>
<feature type="domain" description="Integrase catalytic" evidence="1">
    <location>
        <begin position="53"/>
        <end position="161"/>
    </location>
</feature>